<reference evidence="1 2" key="1">
    <citation type="submission" date="2020-08" db="EMBL/GenBank/DDBJ databases">
        <title>Sequencing the genomes of 1000 actinobacteria strains.</title>
        <authorList>
            <person name="Klenk H.-P."/>
        </authorList>
    </citation>
    <scope>NUCLEOTIDE SEQUENCE [LARGE SCALE GENOMIC DNA]</scope>
    <source>
        <strain evidence="1 2">DSM 43149</strain>
    </source>
</reference>
<keyword evidence="2" id="KW-1185">Reference proteome</keyword>
<name>A0A7W7HS31_9ACTN</name>
<dbReference type="RefSeq" id="WP_184988307.1">
    <property type="nucleotide sequence ID" value="NZ_BOMK01000034.1"/>
</dbReference>
<accession>A0A7W7HS31</accession>
<dbReference type="AlphaFoldDB" id="A0A7W7HS31"/>
<comment type="caution">
    <text evidence="1">The sequence shown here is derived from an EMBL/GenBank/DDBJ whole genome shotgun (WGS) entry which is preliminary data.</text>
</comment>
<proteinExistence type="predicted"/>
<dbReference type="EMBL" id="JACHNH010000001">
    <property type="protein sequence ID" value="MBB4759536.1"/>
    <property type="molecule type" value="Genomic_DNA"/>
</dbReference>
<sequence>MTASDLAVSFRDGDAPRALADRPLAFAHRHAGGWTLNLAGAGPTEHPTFDAVADTVVRATRVRRLLIVWPGPDAS</sequence>
<protein>
    <submittedName>
        <fullName evidence="1">Uncharacterized protein</fullName>
    </submittedName>
</protein>
<evidence type="ECO:0000313" key="2">
    <source>
        <dbReference type="Proteomes" id="UP000578112"/>
    </source>
</evidence>
<dbReference type="Proteomes" id="UP000578112">
    <property type="component" value="Unassembled WGS sequence"/>
</dbReference>
<organism evidence="1 2">
    <name type="scientific">Actinoplanes digitatis</name>
    <dbReference type="NCBI Taxonomy" id="1868"/>
    <lineage>
        <taxon>Bacteria</taxon>
        <taxon>Bacillati</taxon>
        <taxon>Actinomycetota</taxon>
        <taxon>Actinomycetes</taxon>
        <taxon>Micromonosporales</taxon>
        <taxon>Micromonosporaceae</taxon>
        <taxon>Actinoplanes</taxon>
    </lineage>
</organism>
<gene>
    <name evidence="1" type="ORF">BJ971_000092</name>
</gene>
<evidence type="ECO:0000313" key="1">
    <source>
        <dbReference type="EMBL" id="MBB4759536.1"/>
    </source>
</evidence>